<feature type="compositionally biased region" description="Acidic residues" evidence="1">
    <location>
        <begin position="393"/>
        <end position="402"/>
    </location>
</feature>
<keyword evidence="3" id="KW-1185">Reference proteome</keyword>
<sequence>MPVWGLAKKSVRVFLNFSFGQFFSQPLSDEQVVVTAKGVGCKDIYFNIKKINAILAERGIPLVLCVAYISELVISLPWSIELNGVDLVVQASPNGCRPTEDDALLNSMISSMTAAAFAAAKVTDGSNSWFRTHTHSFSSDEDDDSDNEDDEIAMPDEDSGKSSGLISRVQRFFERLTKTAEKANFDKNKSDSVVDQDSKERVVYMIDSLIAQTTVVLRNVSIRIECQLGLPGLNRASGITLCFQYLSLANQSSVGQNLGGIQRNDLDARSPKDVHGKFGSQTDVDNNTNSDGWSWMWPFGHTRKQTSDTTTTTRTQASTASGSLSTMLHKIIRLEGADVLWDLWDSTPKRDGSRTRWCGSRAMTTASGASASSSDGESTRGSIRDRRGPFTEFSEEADEEPEAPIPGPTEENLAASAKLLTLPGDEHTARVSMRCPLLALAARSTAGGGIEASAGDCSTHATTAPGAPSLSSPDPWSAFELRVHLDIGPIVACICPTQFYWLQLTVGQLNHIFQVYQDNVSTRASPLQPVGQCDIMPRPVSVIDPEETRWYPAAHQILPYEECVSNHQSESDLVDLDLSESGTKSRAFIDSKLFWSCVTDSPEDVFDGEGYYKQRSQYSNAVKHMTGQPEPSPIADPKFSLAANVLCCALVIFYEDEPVRNVDEPLASPTSTIAGSPPSDTAVFRRSMMHRSTMIESTRSIIEQSDSANEDDKVDCPVASEPDGSVTVEPKCGSLNTTVNTAAASCKLAALPGPFEFFARFHGLRPWRQPQPSESPTPPGPFKRSRSTATLSGATSYAQLTSPMRIDRYEVDTGQMTPSLWVAHLRRQFAELASPRDHLCFIGGLWHVEFCTRSLTAPATRALTSRPDSIQGSSTEFGAQLFGFELSECLFSDPMVGEPKIYEVSLV</sequence>
<feature type="region of interest" description="Disordered" evidence="1">
    <location>
        <begin position="134"/>
        <end position="163"/>
    </location>
</feature>
<gene>
    <name evidence="2" type="ORF">FGIG_05538</name>
</gene>
<feature type="region of interest" description="Disordered" evidence="1">
    <location>
        <begin position="349"/>
        <end position="410"/>
    </location>
</feature>
<evidence type="ECO:0000313" key="2">
    <source>
        <dbReference type="EMBL" id="TPP62219.1"/>
    </source>
</evidence>
<proteinExistence type="predicted"/>
<evidence type="ECO:0000256" key="1">
    <source>
        <dbReference type="SAM" id="MobiDB-lite"/>
    </source>
</evidence>
<dbReference type="EMBL" id="SUNJ01007160">
    <property type="protein sequence ID" value="TPP62219.1"/>
    <property type="molecule type" value="Genomic_DNA"/>
</dbReference>
<feature type="compositionally biased region" description="Low complexity" evidence="1">
    <location>
        <begin position="359"/>
        <end position="381"/>
    </location>
</feature>
<protein>
    <submittedName>
        <fullName evidence="2">Uncharacterized protein</fullName>
    </submittedName>
</protein>
<comment type="caution">
    <text evidence="2">The sequence shown here is derived from an EMBL/GenBank/DDBJ whole genome shotgun (WGS) entry which is preliminary data.</text>
</comment>
<dbReference type="Proteomes" id="UP000316759">
    <property type="component" value="Unassembled WGS sequence"/>
</dbReference>
<dbReference type="STRING" id="46835.A0A504YP95"/>
<feature type="compositionally biased region" description="Low complexity" evidence="1">
    <location>
        <begin position="307"/>
        <end position="320"/>
    </location>
</feature>
<accession>A0A504YP95</accession>
<feature type="region of interest" description="Disordered" evidence="1">
    <location>
        <begin position="766"/>
        <end position="787"/>
    </location>
</feature>
<name>A0A504YP95_FASGI</name>
<evidence type="ECO:0000313" key="3">
    <source>
        <dbReference type="Proteomes" id="UP000316759"/>
    </source>
</evidence>
<feature type="compositionally biased region" description="Acidic residues" evidence="1">
    <location>
        <begin position="139"/>
        <end position="157"/>
    </location>
</feature>
<feature type="region of interest" description="Disordered" evidence="1">
    <location>
        <begin position="302"/>
        <end position="322"/>
    </location>
</feature>
<reference evidence="2 3" key="1">
    <citation type="submission" date="2019-04" db="EMBL/GenBank/DDBJ databases">
        <title>Annotation for the trematode Fasciola gigantica.</title>
        <authorList>
            <person name="Choi Y.-J."/>
        </authorList>
    </citation>
    <scope>NUCLEOTIDE SEQUENCE [LARGE SCALE GENOMIC DNA]</scope>
    <source>
        <strain evidence="2">Uganda_cow_1</strain>
    </source>
</reference>
<organism evidence="2 3">
    <name type="scientific">Fasciola gigantica</name>
    <name type="common">Giant liver fluke</name>
    <dbReference type="NCBI Taxonomy" id="46835"/>
    <lineage>
        <taxon>Eukaryota</taxon>
        <taxon>Metazoa</taxon>
        <taxon>Spiralia</taxon>
        <taxon>Lophotrochozoa</taxon>
        <taxon>Platyhelminthes</taxon>
        <taxon>Trematoda</taxon>
        <taxon>Digenea</taxon>
        <taxon>Plagiorchiida</taxon>
        <taxon>Echinostomata</taxon>
        <taxon>Echinostomatoidea</taxon>
        <taxon>Fasciolidae</taxon>
        <taxon>Fasciola</taxon>
    </lineage>
</organism>
<dbReference type="AlphaFoldDB" id="A0A504YP95"/>
<dbReference type="OrthoDB" id="18982at2759"/>